<dbReference type="GO" id="GO:0008270">
    <property type="term" value="F:zinc ion binding"/>
    <property type="evidence" value="ECO:0007669"/>
    <property type="project" value="UniProtKB-KW"/>
</dbReference>
<keyword evidence="3" id="KW-0963">Cytoplasm</keyword>
<evidence type="ECO:0000256" key="2">
    <source>
        <dbReference type="ARBA" id="ARBA00009403"/>
    </source>
</evidence>
<sequence>MSTRITVRSIPTAPPAAVPSSAEQRVCQAAYVSSVLLATGGFAQGVLLFVASCTLFCDTNSQASVCKLNWMVQMCATGGFLGASAAIFVVHSSERTSITLLADPRRHLSQGAPYKMFALCVALLTLVYSLTWDSWVGRTAGAILVGTLCTALFRVSNMLSLARTRVLSMKLNDAIEGTLPPAFTYKTFLAAVVEDFRQLLSGAVPAEVPNTRPNQASTGPNRDGTSRRQGRGEVVRQLTNDASELAELTAERWVKAFNIKVPEEEKGAYEPSEVCKYFCPICMLFYDELFRSRCCENYICDACACSYIKGKSSKVMNVYSQQPAPVDVDCPYCNRSNLKLTRVLPGEEAKCYEDSPSFDAWKGRSGSARHGPLPSPLKVRCSFSPLNLCHSSFSLLKVGESFDSMKAKMVGFDQDGFGLLDTVDPLKPAKGGKQNSPSIPELTELTNDDLLRASPHAVCWPVATSNAQQGLLDDLGSPVMDPTFLPNTPQNNTVRFAASLPLEPNPTGVTEQPGGLEESEAGSRGDVWAEGPDTVSDADTPSAGTSVPINAEAHPINTEAHPINTQDAQSAGAASSAAEQVKHDGSFVEMPQSPGDAAPIHGWGASGEPPMGYPYTTQGDDAPSWEESSEMMPGVPTPPGPPRVKSAGSGEGRASSAEGLSAHAAADAHGSATASKRPSSSKAGVDMKFPGNSMPTLTSGPPPSPYLAETLLGASPARSYDRPLGNSSGGSSSTDQTRPYGLEALLLTQPTYSAAASGPVTEASLSSSQDTLKSSVNKSEVEVPELACAEATHLVQYELCDNSDDKETAHQAEAEVVTEGPGCVSYREYCFGEKEGDADYAVTEDTARAGFIHTGANSREAAEDWDGLDTVTTTFEELDRTTSTRVIFQVENMEQPRMCGAAGAAQAPDQGQTEMAMSLKPAVEAKLGTTFATFQVAEVKTQVVAGTNYFFKVDTGSDSAVHLRVFKGLPHTGGEPQLVNAVVKAAGDELTHF</sequence>
<dbReference type="SUPFAM" id="SSF54403">
    <property type="entry name" value="Cystatin/monellin"/>
    <property type="match status" value="1"/>
</dbReference>
<feature type="compositionally biased region" description="Low complexity" evidence="7">
    <location>
        <begin position="646"/>
        <end position="675"/>
    </location>
</feature>
<proteinExistence type="inferred from homology"/>
<dbReference type="GO" id="GO:0005829">
    <property type="term" value="C:cytosol"/>
    <property type="evidence" value="ECO:0007669"/>
    <property type="project" value="TreeGrafter"/>
</dbReference>
<evidence type="ECO:0000256" key="4">
    <source>
        <dbReference type="ARBA" id="ARBA00022690"/>
    </source>
</evidence>
<dbReference type="Gene3D" id="3.10.450.10">
    <property type="match status" value="1"/>
</dbReference>
<evidence type="ECO:0000313" key="10">
    <source>
        <dbReference type="EMBL" id="KAK3258889.1"/>
    </source>
</evidence>
<dbReference type="Proteomes" id="UP001190700">
    <property type="component" value="Unassembled WGS sequence"/>
</dbReference>
<feature type="compositionally biased region" description="Polar residues" evidence="7">
    <location>
        <begin position="537"/>
        <end position="548"/>
    </location>
</feature>
<keyword evidence="6" id="KW-0863">Zinc-finger</keyword>
<name>A0AAE0KSK5_9CHLO</name>
<evidence type="ECO:0000256" key="8">
    <source>
        <dbReference type="SAM" id="Phobius"/>
    </source>
</evidence>
<dbReference type="CDD" id="cd00042">
    <property type="entry name" value="CY"/>
    <property type="match status" value="1"/>
</dbReference>
<dbReference type="PROSITE" id="PS51270">
    <property type="entry name" value="ZF_CTCHY"/>
    <property type="match status" value="1"/>
</dbReference>
<dbReference type="PANTHER" id="PTHR11414">
    <property type="entry name" value="CYSTATIN FAMILY MEMBER"/>
    <property type="match status" value="1"/>
</dbReference>
<dbReference type="InterPro" id="IPR001713">
    <property type="entry name" value="Prot_inh_stefin"/>
</dbReference>
<evidence type="ECO:0000256" key="7">
    <source>
        <dbReference type="SAM" id="MobiDB-lite"/>
    </source>
</evidence>
<keyword evidence="11" id="KW-1185">Reference proteome</keyword>
<keyword evidence="6" id="KW-0479">Metal-binding</keyword>
<evidence type="ECO:0000256" key="1">
    <source>
        <dbReference type="ARBA" id="ARBA00004496"/>
    </source>
</evidence>
<keyword evidence="8" id="KW-0812">Transmembrane</keyword>
<dbReference type="InterPro" id="IPR017921">
    <property type="entry name" value="Znf_CTCHY"/>
</dbReference>
<keyword evidence="4" id="KW-0646">Protease inhibitor</keyword>
<keyword evidence="8" id="KW-0472">Membrane</keyword>
<keyword evidence="8" id="KW-1133">Transmembrane helix</keyword>
<feature type="domain" description="CTCHY-type" evidence="9">
    <location>
        <begin position="274"/>
        <end position="359"/>
    </location>
</feature>
<evidence type="ECO:0000313" key="11">
    <source>
        <dbReference type="Proteomes" id="UP001190700"/>
    </source>
</evidence>
<evidence type="ECO:0000256" key="6">
    <source>
        <dbReference type="PROSITE-ProRule" id="PRU00965"/>
    </source>
</evidence>
<feature type="compositionally biased region" description="Basic and acidic residues" evidence="7">
    <location>
        <begin position="224"/>
        <end position="233"/>
    </location>
</feature>
<reference evidence="10 11" key="1">
    <citation type="journal article" date="2015" name="Genome Biol. Evol.">
        <title>Comparative Genomics of a Bacterivorous Green Alga Reveals Evolutionary Causalities and Consequences of Phago-Mixotrophic Mode of Nutrition.</title>
        <authorList>
            <person name="Burns J.A."/>
            <person name="Paasch A."/>
            <person name="Narechania A."/>
            <person name="Kim E."/>
        </authorList>
    </citation>
    <scope>NUCLEOTIDE SEQUENCE [LARGE SCALE GENOMIC DNA]</scope>
    <source>
        <strain evidence="10 11">PLY_AMNH</strain>
    </source>
</reference>
<dbReference type="InterPro" id="IPR000010">
    <property type="entry name" value="Cystatin_dom"/>
</dbReference>
<dbReference type="InterPro" id="IPR018073">
    <property type="entry name" value="Prot_inh_cystat_CS"/>
</dbReference>
<comment type="similarity">
    <text evidence="2">Belongs to the cystatin family.</text>
</comment>
<feature type="transmembrane region" description="Helical" evidence="8">
    <location>
        <begin position="29"/>
        <end position="50"/>
    </location>
</feature>
<evidence type="ECO:0000259" key="9">
    <source>
        <dbReference type="PROSITE" id="PS51270"/>
    </source>
</evidence>
<dbReference type="GO" id="GO:0004869">
    <property type="term" value="F:cysteine-type endopeptidase inhibitor activity"/>
    <property type="evidence" value="ECO:0007669"/>
    <property type="project" value="UniProtKB-KW"/>
</dbReference>
<comment type="subcellular location">
    <subcellularLocation>
        <location evidence="1">Cytoplasm</location>
    </subcellularLocation>
</comment>
<feature type="transmembrane region" description="Helical" evidence="8">
    <location>
        <begin position="112"/>
        <end position="130"/>
    </location>
</feature>
<feature type="compositionally biased region" description="Polar residues" evidence="7">
    <location>
        <begin position="211"/>
        <end position="220"/>
    </location>
</feature>
<dbReference type="PROSITE" id="PS00287">
    <property type="entry name" value="CYSTATIN"/>
    <property type="match status" value="1"/>
</dbReference>
<keyword evidence="5" id="KW-0789">Thiol protease inhibitor</keyword>
<feature type="region of interest" description="Disordered" evidence="7">
    <location>
        <begin position="206"/>
        <end position="233"/>
    </location>
</feature>
<dbReference type="Pfam" id="PF00031">
    <property type="entry name" value="Cystatin"/>
    <property type="match status" value="1"/>
</dbReference>
<protein>
    <recommendedName>
        <fullName evidence="9">CTCHY-type domain-containing protein</fullName>
    </recommendedName>
</protein>
<evidence type="ECO:0000256" key="3">
    <source>
        <dbReference type="ARBA" id="ARBA00022490"/>
    </source>
</evidence>
<comment type="caution">
    <text evidence="10">The sequence shown here is derived from an EMBL/GenBank/DDBJ whole genome shotgun (WGS) entry which is preliminary data.</text>
</comment>
<gene>
    <name evidence="10" type="ORF">CYMTET_32084</name>
</gene>
<dbReference type="InterPro" id="IPR046350">
    <property type="entry name" value="Cystatin_sf"/>
</dbReference>
<dbReference type="PRINTS" id="PR00295">
    <property type="entry name" value="STEFINA"/>
</dbReference>
<feature type="transmembrane region" description="Helical" evidence="8">
    <location>
        <begin position="70"/>
        <end position="91"/>
    </location>
</feature>
<feature type="compositionally biased region" description="Polar residues" evidence="7">
    <location>
        <begin position="725"/>
        <end position="737"/>
    </location>
</feature>
<keyword evidence="6" id="KW-0862">Zinc</keyword>
<evidence type="ECO:0000256" key="5">
    <source>
        <dbReference type="ARBA" id="ARBA00022704"/>
    </source>
</evidence>
<dbReference type="AlphaFoldDB" id="A0AAE0KSK5"/>
<feature type="region of interest" description="Disordered" evidence="7">
    <location>
        <begin position="587"/>
        <end position="737"/>
    </location>
</feature>
<accession>A0AAE0KSK5</accession>
<organism evidence="10 11">
    <name type="scientific">Cymbomonas tetramitiformis</name>
    <dbReference type="NCBI Taxonomy" id="36881"/>
    <lineage>
        <taxon>Eukaryota</taxon>
        <taxon>Viridiplantae</taxon>
        <taxon>Chlorophyta</taxon>
        <taxon>Pyramimonadophyceae</taxon>
        <taxon>Pyramimonadales</taxon>
        <taxon>Pyramimonadaceae</taxon>
        <taxon>Cymbomonas</taxon>
    </lineage>
</organism>
<dbReference type="EMBL" id="LGRX02019183">
    <property type="protein sequence ID" value="KAK3258889.1"/>
    <property type="molecule type" value="Genomic_DNA"/>
</dbReference>
<feature type="region of interest" description="Disordered" evidence="7">
    <location>
        <begin position="500"/>
        <end position="549"/>
    </location>
</feature>
<dbReference type="PANTHER" id="PTHR11414:SF21">
    <property type="entry name" value="CYSTATIN 14A, TANDEM DUPLICATE 1-RELATED"/>
    <property type="match status" value="1"/>
</dbReference>